<dbReference type="PRINTS" id="PR00344">
    <property type="entry name" value="BCTRLSENSOR"/>
</dbReference>
<dbReference type="SUPFAM" id="SSF47384">
    <property type="entry name" value="Homodimeric domain of signal transducing histidine kinase"/>
    <property type="match status" value="1"/>
</dbReference>
<dbReference type="PANTHER" id="PTHR42878:SF15">
    <property type="entry name" value="BACTERIOPHYTOCHROME"/>
    <property type="match status" value="1"/>
</dbReference>
<dbReference type="PANTHER" id="PTHR42878">
    <property type="entry name" value="TWO-COMPONENT HISTIDINE KINASE"/>
    <property type="match status" value="1"/>
</dbReference>
<evidence type="ECO:0000259" key="10">
    <source>
        <dbReference type="PROSITE" id="PS50885"/>
    </source>
</evidence>
<evidence type="ECO:0000313" key="11">
    <source>
        <dbReference type="EMBL" id="GAA0552254.1"/>
    </source>
</evidence>
<keyword evidence="7" id="KW-0175">Coiled coil</keyword>
<dbReference type="Gene3D" id="1.10.287.130">
    <property type="match status" value="1"/>
</dbReference>
<dbReference type="InterPro" id="IPR036890">
    <property type="entry name" value="HATPase_C_sf"/>
</dbReference>
<keyword evidence="5" id="KW-0808">Transferase</keyword>
<comment type="subcellular location">
    <subcellularLocation>
        <location evidence="2">Membrane</location>
    </subcellularLocation>
</comment>
<proteinExistence type="predicted"/>
<dbReference type="Pfam" id="PF02518">
    <property type="entry name" value="HATPase_c"/>
    <property type="match status" value="1"/>
</dbReference>
<dbReference type="PROSITE" id="PS50109">
    <property type="entry name" value="HIS_KIN"/>
    <property type="match status" value="1"/>
</dbReference>
<dbReference type="InterPro" id="IPR003594">
    <property type="entry name" value="HATPase_dom"/>
</dbReference>
<gene>
    <name evidence="11" type="ORF">GCM10009098_19920</name>
</gene>
<keyword evidence="6" id="KW-0418">Kinase</keyword>
<dbReference type="SMART" id="SM00388">
    <property type="entry name" value="HisKA"/>
    <property type="match status" value="1"/>
</dbReference>
<dbReference type="InterPro" id="IPR036097">
    <property type="entry name" value="HisK_dim/P_sf"/>
</dbReference>
<dbReference type="SMART" id="SM00387">
    <property type="entry name" value="HATPase_c"/>
    <property type="match status" value="1"/>
</dbReference>
<feature type="transmembrane region" description="Helical" evidence="8">
    <location>
        <begin position="12"/>
        <end position="36"/>
    </location>
</feature>
<dbReference type="Gene3D" id="6.10.340.10">
    <property type="match status" value="1"/>
</dbReference>
<dbReference type="InterPro" id="IPR003661">
    <property type="entry name" value="HisK_dim/P_dom"/>
</dbReference>
<feature type="coiled-coil region" evidence="7">
    <location>
        <begin position="230"/>
        <end position="275"/>
    </location>
</feature>
<dbReference type="Pfam" id="PF00672">
    <property type="entry name" value="HAMP"/>
    <property type="match status" value="1"/>
</dbReference>
<dbReference type="InterPro" id="IPR050351">
    <property type="entry name" value="BphY/WalK/GraS-like"/>
</dbReference>
<dbReference type="SUPFAM" id="SSF55874">
    <property type="entry name" value="ATPase domain of HSP90 chaperone/DNA topoisomerase II/histidine kinase"/>
    <property type="match status" value="1"/>
</dbReference>
<keyword evidence="8" id="KW-1133">Transmembrane helix</keyword>
<accession>A0ABP3NWC8</accession>
<dbReference type="InterPro" id="IPR004358">
    <property type="entry name" value="Sig_transdc_His_kin-like_C"/>
</dbReference>
<dbReference type="EC" id="2.7.13.3" evidence="3"/>
<keyword evidence="8" id="KW-0812">Transmembrane</keyword>
<name>A0ABP3NWC8_9GAMM</name>
<evidence type="ECO:0000256" key="5">
    <source>
        <dbReference type="ARBA" id="ARBA00022679"/>
    </source>
</evidence>
<sequence length="495" mass="55109">MPIAQVRRKLSVYFVVITLSFTALMAVMVTGLQIYLTYKSEMTALRDRFDQIEKSYIPSLKESMWAVDEQRINVLLDGLAALPGIGSITLLDDIGTRWQRNNSAKNQALDSRRFALQYHIGNDHYLLGELQVALMDDAIYQSLKTKALAISITTCLSLLVAALILLYLFRHAISRHLENMAGYAATLDSNNMDQPLSLNRPATRQPDELDMVVEAINKMRQNILDDLNKRTEIEMELIRHRQDLEKLVSERTKELEQNNQTLLQQSAELSEQNAELNAYAHTVAHDLKHPLTALLGQTALLQGAASALSEQQRSGLLQSIHSSAEKMNNIINALLMLASVRRTDNIATELLDIKTIAASAVNTLSSFASEHNANIRFTEYWPKAMGFSPWLEQVWVNYISNAIKYGGEASAVVLGANELPNGQIRYWVKDSGPGIALEKQTALFAQFNRLDTKKADGHGLGLSIVARIVQRLGGETGYEAPPDGGSLFWFSLPAE</sequence>
<dbReference type="CDD" id="cd00082">
    <property type="entry name" value="HisKA"/>
    <property type="match status" value="1"/>
</dbReference>
<dbReference type="InterPro" id="IPR033414">
    <property type="entry name" value="Sensor_dom"/>
</dbReference>
<evidence type="ECO:0000259" key="9">
    <source>
        <dbReference type="PROSITE" id="PS50109"/>
    </source>
</evidence>
<dbReference type="RefSeq" id="WP_226767192.1">
    <property type="nucleotide sequence ID" value="NZ_BAAAEO010000003.1"/>
</dbReference>
<feature type="domain" description="Histidine kinase" evidence="9">
    <location>
        <begin position="282"/>
        <end position="495"/>
    </location>
</feature>
<evidence type="ECO:0000256" key="7">
    <source>
        <dbReference type="SAM" id="Coils"/>
    </source>
</evidence>
<feature type="domain" description="HAMP" evidence="10">
    <location>
        <begin position="171"/>
        <end position="228"/>
    </location>
</feature>
<organism evidence="11 12">
    <name type="scientific">Rheinheimera aquimaris</name>
    <dbReference type="NCBI Taxonomy" id="412437"/>
    <lineage>
        <taxon>Bacteria</taxon>
        <taxon>Pseudomonadati</taxon>
        <taxon>Pseudomonadota</taxon>
        <taxon>Gammaproteobacteria</taxon>
        <taxon>Chromatiales</taxon>
        <taxon>Chromatiaceae</taxon>
        <taxon>Rheinheimera</taxon>
    </lineage>
</organism>
<dbReference type="PROSITE" id="PS50885">
    <property type="entry name" value="HAMP"/>
    <property type="match status" value="1"/>
</dbReference>
<reference evidence="12" key="1">
    <citation type="journal article" date="2019" name="Int. J. Syst. Evol. Microbiol.">
        <title>The Global Catalogue of Microorganisms (GCM) 10K type strain sequencing project: providing services to taxonomists for standard genome sequencing and annotation.</title>
        <authorList>
            <consortium name="The Broad Institute Genomics Platform"/>
            <consortium name="The Broad Institute Genome Sequencing Center for Infectious Disease"/>
            <person name="Wu L."/>
            <person name="Ma J."/>
        </authorList>
    </citation>
    <scope>NUCLEOTIDE SEQUENCE [LARGE SCALE GENOMIC DNA]</scope>
    <source>
        <strain evidence="12">JCM 14331</strain>
    </source>
</reference>
<dbReference type="InterPro" id="IPR003660">
    <property type="entry name" value="HAMP_dom"/>
</dbReference>
<evidence type="ECO:0000256" key="8">
    <source>
        <dbReference type="SAM" id="Phobius"/>
    </source>
</evidence>
<evidence type="ECO:0000256" key="2">
    <source>
        <dbReference type="ARBA" id="ARBA00004370"/>
    </source>
</evidence>
<keyword evidence="12" id="KW-1185">Reference proteome</keyword>
<evidence type="ECO:0000313" key="12">
    <source>
        <dbReference type="Proteomes" id="UP001501169"/>
    </source>
</evidence>
<keyword evidence="4" id="KW-0597">Phosphoprotein</keyword>
<comment type="caution">
    <text evidence="11">The sequence shown here is derived from an EMBL/GenBank/DDBJ whole genome shotgun (WGS) entry which is preliminary data.</text>
</comment>
<evidence type="ECO:0000256" key="3">
    <source>
        <dbReference type="ARBA" id="ARBA00012438"/>
    </source>
</evidence>
<dbReference type="EMBL" id="BAAAEO010000003">
    <property type="protein sequence ID" value="GAA0552254.1"/>
    <property type="molecule type" value="Genomic_DNA"/>
</dbReference>
<dbReference type="Proteomes" id="UP001501169">
    <property type="component" value="Unassembled WGS sequence"/>
</dbReference>
<comment type="catalytic activity">
    <reaction evidence="1">
        <text>ATP + protein L-histidine = ADP + protein N-phospho-L-histidine.</text>
        <dbReference type="EC" id="2.7.13.3"/>
    </reaction>
</comment>
<evidence type="ECO:0000256" key="4">
    <source>
        <dbReference type="ARBA" id="ARBA00022553"/>
    </source>
</evidence>
<keyword evidence="8" id="KW-0472">Membrane</keyword>
<feature type="transmembrane region" description="Helical" evidence="8">
    <location>
        <begin position="147"/>
        <end position="169"/>
    </location>
</feature>
<dbReference type="Pfam" id="PF00512">
    <property type="entry name" value="HisKA"/>
    <property type="match status" value="1"/>
</dbReference>
<dbReference type="Pfam" id="PF17149">
    <property type="entry name" value="CHASE5"/>
    <property type="match status" value="1"/>
</dbReference>
<dbReference type="Gene3D" id="3.30.565.10">
    <property type="entry name" value="Histidine kinase-like ATPase, C-terminal domain"/>
    <property type="match status" value="1"/>
</dbReference>
<evidence type="ECO:0000256" key="6">
    <source>
        <dbReference type="ARBA" id="ARBA00022777"/>
    </source>
</evidence>
<evidence type="ECO:0000256" key="1">
    <source>
        <dbReference type="ARBA" id="ARBA00000085"/>
    </source>
</evidence>
<dbReference type="InterPro" id="IPR005467">
    <property type="entry name" value="His_kinase_dom"/>
</dbReference>
<protein>
    <recommendedName>
        <fullName evidence="3">histidine kinase</fullName>
        <ecNumber evidence="3">2.7.13.3</ecNumber>
    </recommendedName>
</protein>